<proteinExistence type="predicted"/>
<feature type="region of interest" description="Disordered" evidence="1">
    <location>
        <begin position="371"/>
        <end position="400"/>
    </location>
</feature>
<keyword evidence="2" id="KW-0732">Signal</keyword>
<evidence type="ECO:0008006" key="4">
    <source>
        <dbReference type="Google" id="ProtNLM"/>
    </source>
</evidence>
<organism evidence="3">
    <name type="scientific">uncultured Eubacteriales bacterium</name>
    <dbReference type="NCBI Taxonomy" id="172733"/>
    <lineage>
        <taxon>Bacteria</taxon>
        <taxon>Bacillati</taxon>
        <taxon>Bacillota</taxon>
        <taxon>Clostridia</taxon>
        <taxon>Eubacteriales</taxon>
        <taxon>environmental samples</taxon>
    </lineage>
</organism>
<feature type="chain" id="PRO_5012510347" description="Transglutaminase-like domain-containing protein" evidence="2">
    <location>
        <begin position="22"/>
        <end position="400"/>
    </location>
</feature>
<sequence length="400" mass="43122">MKKYRLAALLLALVLALPGCAAMTERDYLSIQPHKDALTSGNDPSVFRVENYTELGEAIHGMVEAGVEHGVVHLSNYVPRSAKGDVEADLADACAEVAQQDPLGAYAVDFIKHDKAYIVSYYEANIYITYRRTPEQVKSIVSVTGTSAVRTEIQEAISSFSAEKVLRISYFAEDAEAIKALVREAYYASPLFALGMPEIEVDIYPSGEGYTGALRIVEILLTYPEDQETLRKQALALAQRAEELDGFALGLDGEAAARALDQMLKTDVTYLAPGEKDGPQRRNTAYAALVESMADSEGLALAYRLLAEQEGLECYVVSGAVGGAPHFWNIVGLSEGEYRHVDVTAAEGFGLSDADLVALGYQWDRSAYRACGAQPPPEETAPAAPAGEPEGAALEETVLP</sequence>
<accession>A0A212KHR1</accession>
<gene>
    <name evidence="3" type="ORF">KL86CLO1_13173</name>
</gene>
<evidence type="ECO:0000256" key="2">
    <source>
        <dbReference type="SAM" id="SignalP"/>
    </source>
</evidence>
<name>A0A212KHR1_9FIRM</name>
<dbReference type="InterPro" id="IPR038765">
    <property type="entry name" value="Papain-like_cys_pep_sf"/>
</dbReference>
<dbReference type="SUPFAM" id="SSF54001">
    <property type="entry name" value="Cysteine proteinases"/>
    <property type="match status" value="1"/>
</dbReference>
<evidence type="ECO:0000256" key="1">
    <source>
        <dbReference type="SAM" id="MobiDB-lite"/>
    </source>
</evidence>
<dbReference type="EMBL" id="FLUN01000001">
    <property type="protein sequence ID" value="SBW11158.1"/>
    <property type="molecule type" value="Genomic_DNA"/>
</dbReference>
<dbReference type="AlphaFoldDB" id="A0A212KHR1"/>
<evidence type="ECO:0000313" key="3">
    <source>
        <dbReference type="EMBL" id="SBW11158.1"/>
    </source>
</evidence>
<feature type="signal peptide" evidence="2">
    <location>
        <begin position="1"/>
        <end position="21"/>
    </location>
</feature>
<feature type="compositionally biased region" description="Low complexity" evidence="1">
    <location>
        <begin position="380"/>
        <end position="400"/>
    </location>
</feature>
<reference evidence="3" key="1">
    <citation type="submission" date="2016-04" db="EMBL/GenBank/DDBJ databases">
        <authorList>
            <person name="Evans L.H."/>
            <person name="Alamgir A."/>
            <person name="Owens N."/>
            <person name="Weber N.D."/>
            <person name="Virtaneva K."/>
            <person name="Barbian K."/>
            <person name="Babar A."/>
            <person name="Rosenke K."/>
        </authorList>
    </citation>
    <scope>NUCLEOTIDE SEQUENCE</scope>
    <source>
        <strain evidence="3">86</strain>
    </source>
</reference>
<protein>
    <recommendedName>
        <fullName evidence="4">Transglutaminase-like domain-containing protein</fullName>
    </recommendedName>
</protein>